<keyword evidence="8" id="KW-0326">Glycosidase</keyword>
<evidence type="ECO:0000313" key="8">
    <source>
        <dbReference type="EMBL" id="SUO81884.1"/>
    </source>
</evidence>
<dbReference type="GO" id="GO:0009313">
    <property type="term" value="P:oligosaccharide catabolic process"/>
    <property type="evidence" value="ECO:0007669"/>
    <property type="project" value="TreeGrafter"/>
</dbReference>
<dbReference type="CDD" id="cd08023">
    <property type="entry name" value="GH16_laminarinase_like"/>
    <property type="match status" value="1"/>
</dbReference>
<dbReference type="GO" id="GO:0006689">
    <property type="term" value="P:ganglioside catabolic process"/>
    <property type="evidence" value="ECO:0007669"/>
    <property type="project" value="TreeGrafter"/>
</dbReference>
<dbReference type="RefSeq" id="WP_111678261.1">
    <property type="nucleotide sequence ID" value="NZ_CP065191.1"/>
</dbReference>
<dbReference type="Gene3D" id="2.40.220.10">
    <property type="entry name" value="Intramolecular Trans-sialidase, Domain 3"/>
    <property type="match status" value="1"/>
</dbReference>
<evidence type="ECO:0000256" key="5">
    <source>
        <dbReference type="SAM" id="MobiDB-lite"/>
    </source>
</evidence>
<dbReference type="Gene3D" id="2.60.120.200">
    <property type="match status" value="2"/>
</dbReference>
<dbReference type="SUPFAM" id="SSF49899">
    <property type="entry name" value="Concanavalin A-like lectins/glucanases"/>
    <property type="match status" value="2"/>
</dbReference>
<keyword evidence="4" id="KW-0732">Signal</keyword>
<dbReference type="GO" id="GO:0005737">
    <property type="term" value="C:cytoplasm"/>
    <property type="evidence" value="ECO:0007669"/>
    <property type="project" value="TreeGrafter"/>
</dbReference>
<gene>
    <name evidence="8" type="primary">nanA_2</name>
    <name evidence="8" type="ORF">NCTC7023_01238</name>
</gene>
<evidence type="ECO:0000256" key="2">
    <source>
        <dbReference type="ARBA" id="ARBA00009348"/>
    </source>
</evidence>
<dbReference type="GO" id="GO:0016747">
    <property type="term" value="F:acyltransferase activity, transferring groups other than amino-acyl groups"/>
    <property type="evidence" value="ECO:0007669"/>
    <property type="project" value="InterPro"/>
</dbReference>
<reference evidence="8 9" key="1">
    <citation type="submission" date="2018-06" db="EMBL/GenBank/DDBJ databases">
        <authorList>
            <consortium name="Pathogen Informatics"/>
            <person name="Doyle S."/>
        </authorList>
    </citation>
    <scope>NUCLEOTIDE SEQUENCE [LARGE SCALE GENOMIC DNA]</scope>
    <source>
        <strain evidence="8 9">NCTC7023</strain>
    </source>
</reference>
<accession>A0AAX2LH30</accession>
<organism evidence="8 9">
    <name type="scientific">Streptococcus equi subsp. zooepidemicus</name>
    <dbReference type="NCBI Taxonomy" id="40041"/>
    <lineage>
        <taxon>Bacteria</taxon>
        <taxon>Bacillati</taxon>
        <taxon>Bacillota</taxon>
        <taxon>Bacilli</taxon>
        <taxon>Lactobacillales</taxon>
        <taxon>Streptococcaceae</taxon>
        <taxon>Streptococcus</taxon>
    </lineage>
</organism>
<dbReference type="InterPro" id="IPR011040">
    <property type="entry name" value="Sialidase"/>
</dbReference>
<dbReference type="SUPFAM" id="SSF50939">
    <property type="entry name" value="Sialidases"/>
    <property type="match status" value="1"/>
</dbReference>
<feature type="compositionally biased region" description="Polar residues" evidence="5">
    <location>
        <begin position="1255"/>
        <end position="1267"/>
    </location>
</feature>
<dbReference type="InterPro" id="IPR023364">
    <property type="entry name" value="Trans_sialidase_dom3"/>
</dbReference>
<protein>
    <recommendedName>
        <fullName evidence="3">exo-alpha-sialidase</fullName>
        <ecNumber evidence="3">3.2.1.18</ecNumber>
    </recommendedName>
</protein>
<dbReference type="Proteomes" id="UP000255476">
    <property type="component" value="Unassembled WGS sequence"/>
</dbReference>
<dbReference type="GO" id="GO:0004308">
    <property type="term" value="F:exo-alpha-sialidase activity"/>
    <property type="evidence" value="ECO:0007669"/>
    <property type="project" value="UniProtKB-EC"/>
</dbReference>
<evidence type="ECO:0000256" key="4">
    <source>
        <dbReference type="ARBA" id="ARBA00022729"/>
    </source>
</evidence>
<dbReference type="Gene3D" id="2.120.10.10">
    <property type="match status" value="1"/>
</dbReference>
<keyword evidence="8" id="KW-0378">Hydrolase</keyword>
<dbReference type="InterPro" id="IPR020610">
    <property type="entry name" value="Thiolase_AS"/>
</dbReference>
<comment type="caution">
    <text evidence="8">The sequence shown here is derived from an EMBL/GenBank/DDBJ whole genome shotgun (WGS) entry which is preliminary data.</text>
</comment>
<comment type="similarity">
    <text evidence="2">Belongs to the glycosyl hydrolase 33 family.</text>
</comment>
<feature type="transmembrane region" description="Helical" evidence="6">
    <location>
        <begin position="21"/>
        <end position="42"/>
    </location>
</feature>
<dbReference type="InterPro" id="IPR005877">
    <property type="entry name" value="YSIRK_signal_dom"/>
</dbReference>
<dbReference type="Pfam" id="PF13088">
    <property type="entry name" value="BNR_2"/>
    <property type="match status" value="1"/>
</dbReference>
<dbReference type="SUPFAM" id="SSF49785">
    <property type="entry name" value="Galactose-binding domain-like"/>
    <property type="match status" value="1"/>
</dbReference>
<dbReference type="EMBL" id="UHHT01000001">
    <property type="protein sequence ID" value="SUO81884.1"/>
    <property type="molecule type" value="Genomic_DNA"/>
</dbReference>
<keyword evidence="6" id="KW-0472">Membrane</keyword>
<dbReference type="PROSITE" id="PS00099">
    <property type="entry name" value="THIOLASE_3"/>
    <property type="match status" value="1"/>
</dbReference>
<dbReference type="GO" id="GO:0016020">
    <property type="term" value="C:membrane"/>
    <property type="evidence" value="ECO:0007669"/>
    <property type="project" value="TreeGrafter"/>
</dbReference>
<evidence type="ECO:0000256" key="3">
    <source>
        <dbReference type="ARBA" id="ARBA00012733"/>
    </source>
</evidence>
<feature type="domain" description="GH16" evidence="7">
    <location>
        <begin position="252"/>
        <end position="563"/>
    </location>
</feature>
<dbReference type="Pfam" id="PF04650">
    <property type="entry name" value="YSIRK_signal"/>
    <property type="match status" value="1"/>
</dbReference>
<dbReference type="PANTHER" id="PTHR10628">
    <property type="entry name" value="SIALIDASE"/>
    <property type="match status" value="1"/>
</dbReference>
<dbReference type="PANTHER" id="PTHR10628:SF30">
    <property type="entry name" value="EXO-ALPHA-SIALIDASE"/>
    <property type="match status" value="1"/>
</dbReference>
<dbReference type="InterPro" id="IPR026856">
    <property type="entry name" value="Sialidase_fam"/>
</dbReference>
<proteinExistence type="inferred from homology"/>
<dbReference type="InterPro" id="IPR008979">
    <property type="entry name" value="Galactose-bd-like_sf"/>
</dbReference>
<dbReference type="NCBIfam" id="TIGR01168">
    <property type="entry name" value="YSIRK_signal"/>
    <property type="match status" value="1"/>
</dbReference>
<dbReference type="InterPro" id="IPR013320">
    <property type="entry name" value="ConA-like_dom_sf"/>
</dbReference>
<evidence type="ECO:0000259" key="7">
    <source>
        <dbReference type="PROSITE" id="PS51762"/>
    </source>
</evidence>
<name>A0AAX2LH30_STRSZ</name>
<dbReference type="InterPro" id="IPR036278">
    <property type="entry name" value="Sialidase_sf"/>
</dbReference>
<keyword evidence="6" id="KW-1133">Transmembrane helix</keyword>
<evidence type="ECO:0000313" key="9">
    <source>
        <dbReference type="Proteomes" id="UP000255476"/>
    </source>
</evidence>
<dbReference type="PROSITE" id="PS51762">
    <property type="entry name" value="GH16_2"/>
    <property type="match status" value="1"/>
</dbReference>
<dbReference type="EC" id="3.2.1.18" evidence="3"/>
<evidence type="ECO:0000256" key="1">
    <source>
        <dbReference type="ARBA" id="ARBA00000427"/>
    </source>
</evidence>
<keyword evidence="6" id="KW-0812">Transmembrane</keyword>
<feature type="region of interest" description="Disordered" evidence="5">
    <location>
        <begin position="1255"/>
        <end position="1283"/>
    </location>
</feature>
<comment type="catalytic activity">
    <reaction evidence="1">
        <text>Hydrolysis of alpha-(2-&gt;3)-, alpha-(2-&gt;6)-, alpha-(2-&gt;8)- glycosidic linkages of terminal sialic acid residues in oligosaccharides, glycoproteins, glycolipids, colominic acid and synthetic substrates.</text>
        <dbReference type="EC" id="3.2.1.18"/>
    </reaction>
</comment>
<dbReference type="Pfam" id="PF00722">
    <property type="entry name" value="Glyco_hydro_16"/>
    <property type="match status" value="1"/>
</dbReference>
<dbReference type="InterPro" id="IPR000757">
    <property type="entry name" value="Beta-glucanase-like"/>
</dbReference>
<dbReference type="Gene3D" id="2.60.120.260">
    <property type="entry name" value="Galactose-binding domain-like"/>
    <property type="match status" value="1"/>
</dbReference>
<evidence type="ECO:0000256" key="6">
    <source>
        <dbReference type="SAM" id="Phobius"/>
    </source>
</evidence>
<sequence length="1559" mass="171408">MLFNPIGKEQIRKYAIKKLSVGVASVCVGIGLAAGLPVAVYADDVSEVSLQQPTKAAVTEISLQQPTKAAVTEISHEQEPQATDTDSEALVVSEETTVDEAVVANAVTSNAADQTADEEKSNAPVELNKVANGGFDNDYVSNKNQWQYREGGHSVLTTENNNSYAEVTSGTLDEHILQKVSTTVGKTYTLEADVKVEADTPHNGLYLTAKESNHNLQGPVIKEVSLTDTDGTWSHIKLSFTATTSETFVGLVKWLEASSPEALAASASIDNVSVVEENDYELIWQDEFSGDRLNQENWGYELGSIRGNEQQHYTDGTENVYLDNGNLVLNVTERYGEDRYANPRGGTSARQVIYDSGSVRTVGKQEFLYGRIEARAKLPKGKGAFPAFWTLGADFTLDGDIASTQGYGWPSTGELDIMELIGAPNGQHEGEIAEGDQSNKTVYGTPHFYYVKGDADKDGSYSPTALGGNLTLSDDFYDDYHIFGINWYPDKIEWYVDGIVYNTMYLTGDERLEAAAAAFNKPQYLQFNLATGGNWSKNAGYYLASDETAFVIDYVRYYQDAEQKAASEAYYASQPDLKGVKDLTMLEGTSPDLAQEVTTDQEGYVVDFSIENEYLFTNKGGNTNATLQASGRNDLAALSELAPGIYNIYYSAVPEAANLGSTVTPTAKIAREVAILTVLPKEGLYGQKGEPLSTVALPTNWQWVEPEELLGSADRYQVKYTTEGGRAVYTTIEASYIADQPSSDEQSILVDLGNAILDATAEKAAVTDDEVLSKLDDVMSLNQGTVTIRYRLDTADTTVRSAAPLALLSISNQASANEYASFFIEPKNNKIGLEFKGAEVPIVKVGSGFNLLTNSDWQTISYVFTGSRLKIYLNGDLYGEADFAGFMKQLPWKASADTLTIGGLKRTYDGESVLHWGLKGLVDQVLIDTDVYDLTDIAKAHQPTLRPVTGEKTNIWDKYDEGVFEYRIPSVVKTPSGTLVAASDARKKHYNDWGDIATVVRISHDDGKTWSNNITVLDMPTQPYFTTQYSLADWNTNMTQSAFSIDSTLLTDASGKLYLLVDVFPESQGAVASKAGSGYELINGQYYLNLYDFDNNKYTVREGGIVYDQNGHQTDMYVDEGNFETAFSTRGNLYQTEAGEDILLGNIYLRSGRTKQGITREGSQTAPLFTYMTSFLWLLTSEDEGQTWSTPLDITPQIKEDWMGFLGTGAAAGIEIDAVNAEGEQVKRLVFPIYYTNQQNATSASLGRQSSANIFSDDGGQTWQRGESPNDGRIYGHNQQTTSKDFDTSVTELTENQIIQLDNGHLLQFMRNTGKTIVIARSTDYGATWDDNPTITDLPEPYVNLSAIHMMVDGKEYVVLSNPLGEPSGEQLTIRNQRMKGILRVGEVLEDDSIHWVASTIFEPKRFAYSSLVQLDDERVGLLYEYSGQITYSTFNIKQMISDQFREDKAEIEEVTITSAAPKQNGKASITIQMTFNQPMFILGDRQLAVTVNGVDKLASYVSGDGTDTAIFELSLDNIPEEPIIVLPQFDHTIVETKYGIRLTDDKAYTVSYPAAVTA</sequence>
<dbReference type="CDD" id="cd15482">
    <property type="entry name" value="Sialidase_non-viral"/>
    <property type="match status" value="1"/>
</dbReference>